<keyword evidence="2" id="KW-1185">Reference proteome</keyword>
<proteinExistence type="predicted"/>
<reference evidence="1 2" key="1">
    <citation type="submission" date="2020-08" db="EMBL/GenBank/DDBJ databases">
        <title>Genomic Encyclopedia of Type Strains, Phase IV (KMG-V): Genome sequencing to study the core and pangenomes of soil and plant-associated prokaryotes.</title>
        <authorList>
            <person name="Whitman W."/>
        </authorList>
    </citation>
    <scope>NUCLEOTIDE SEQUENCE [LARGE SCALE GENOMIC DNA]</scope>
    <source>
        <strain evidence="1 2">SRMrh-85</strain>
    </source>
</reference>
<evidence type="ECO:0000313" key="1">
    <source>
        <dbReference type="EMBL" id="MBB2927035.1"/>
    </source>
</evidence>
<dbReference type="RefSeq" id="WP_133253610.1">
    <property type="nucleotide sequence ID" value="NZ_JACHVZ010000004.1"/>
</dbReference>
<accession>A0ABR6FHY5</accession>
<dbReference type="EMBL" id="JACHVZ010000004">
    <property type="protein sequence ID" value="MBB2927035.1"/>
    <property type="molecule type" value="Genomic_DNA"/>
</dbReference>
<protein>
    <submittedName>
        <fullName evidence="1">Uncharacterized protein</fullName>
    </submittedName>
</protein>
<gene>
    <name evidence="1" type="ORF">FHX59_001448</name>
</gene>
<sequence length="70" mass="8059">MRIQQRFLYFCEPVFNGEPIIFFRCEAFDLRAFVRAGYPFPNDANRRAADFARCTSICALRKASAQSSSL</sequence>
<name>A0ABR6FHY5_9BURK</name>
<organism evidence="1 2">
    <name type="scientific">Paraburkholderia silvatlantica</name>
    <dbReference type="NCBI Taxonomy" id="321895"/>
    <lineage>
        <taxon>Bacteria</taxon>
        <taxon>Pseudomonadati</taxon>
        <taxon>Pseudomonadota</taxon>
        <taxon>Betaproteobacteria</taxon>
        <taxon>Burkholderiales</taxon>
        <taxon>Burkholderiaceae</taxon>
        <taxon>Paraburkholderia</taxon>
    </lineage>
</organism>
<evidence type="ECO:0000313" key="2">
    <source>
        <dbReference type="Proteomes" id="UP000533533"/>
    </source>
</evidence>
<dbReference type="Proteomes" id="UP000533533">
    <property type="component" value="Unassembled WGS sequence"/>
</dbReference>
<comment type="caution">
    <text evidence="1">The sequence shown here is derived from an EMBL/GenBank/DDBJ whole genome shotgun (WGS) entry which is preliminary data.</text>
</comment>